<organism evidence="1 2">
    <name type="scientific">Gigaspora margarita</name>
    <dbReference type="NCBI Taxonomy" id="4874"/>
    <lineage>
        <taxon>Eukaryota</taxon>
        <taxon>Fungi</taxon>
        <taxon>Fungi incertae sedis</taxon>
        <taxon>Mucoromycota</taxon>
        <taxon>Glomeromycotina</taxon>
        <taxon>Glomeromycetes</taxon>
        <taxon>Diversisporales</taxon>
        <taxon>Gigasporaceae</taxon>
        <taxon>Gigaspora</taxon>
    </lineage>
</organism>
<accession>A0ABN7V7E5</accession>
<name>A0ABN7V7E5_GIGMA</name>
<keyword evidence="2" id="KW-1185">Reference proteome</keyword>
<reference evidence="1 2" key="1">
    <citation type="submission" date="2021-06" db="EMBL/GenBank/DDBJ databases">
        <authorList>
            <person name="Kallberg Y."/>
            <person name="Tangrot J."/>
            <person name="Rosling A."/>
        </authorList>
    </citation>
    <scope>NUCLEOTIDE SEQUENCE [LARGE SCALE GENOMIC DNA]</scope>
    <source>
        <strain evidence="1 2">120-4 pot B 10/14</strain>
    </source>
</reference>
<proteinExistence type="predicted"/>
<dbReference type="EMBL" id="CAJVQB010010458">
    <property type="protein sequence ID" value="CAG8740040.1"/>
    <property type="molecule type" value="Genomic_DNA"/>
</dbReference>
<sequence>MLKKYRDLWWCQGNLHPMAEWEKAKLPYVLAENVTIDKYEERTDRFNVRGSWEWSAKLEKNGIILGDVTVYELPTQAHEACIGEITSLMIEQCRSVNRTDAKIYLLGATRTRAKDFCKEPDGTFRPKKSAVDLPNGSDGLVASSESVSHAKDKARNYWLHGNRVHDVIIVKLYYDSKTPVPSRMKAWHYCVSGTSVQQKLKPKNKFEFGTHDANGDPLNYEEGTCVIKIPLDCLYHDVKPPIQVPRNTLPDPIILDFFYVREAILDSFSHINE</sequence>
<protein>
    <submittedName>
        <fullName evidence="1">7941_t:CDS:1</fullName>
    </submittedName>
</protein>
<dbReference type="Proteomes" id="UP000789901">
    <property type="component" value="Unassembled WGS sequence"/>
</dbReference>
<comment type="caution">
    <text evidence="1">The sequence shown here is derived from an EMBL/GenBank/DDBJ whole genome shotgun (WGS) entry which is preliminary data.</text>
</comment>
<evidence type="ECO:0000313" key="1">
    <source>
        <dbReference type="EMBL" id="CAG8740040.1"/>
    </source>
</evidence>
<evidence type="ECO:0000313" key="2">
    <source>
        <dbReference type="Proteomes" id="UP000789901"/>
    </source>
</evidence>
<gene>
    <name evidence="1" type="ORF">GMARGA_LOCUS15285</name>
</gene>